<evidence type="ECO:0000256" key="1">
    <source>
        <dbReference type="SAM" id="Phobius"/>
    </source>
</evidence>
<dbReference type="InParanoid" id="A0A286UQA6"/>
<name>A0A286UQA6_9AGAM</name>
<reference evidence="2 3" key="1">
    <citation type="journal article" date="2017" name="Mol. Ecol.">
        <title>Comparative and population genomic landscape of Phellinus noxius: A hypervariable fungus causing root rot in trees.</title>
        <authorList>
            <person name="Chung C.L."/>
            <person name="Lee T.J."/>
            <person name="Akiba M."/>
            <person name="Lee H.H."/>
            <person name="Kuo T.H."/>
            <person name="Liu D."/>
            <person name="Ke H.M."/>
            <person name="Yokoi T."/>
            <person name="Roa M.B."/>
            <person name="Lu M.J."/>
            <person name="Chang Y.Y."/>
            <person name="Ann P.J."/>
            <person name="Tsai J.N."/>
            <person name="Chen C.Y."/>
            <person name="Tzean S.S."/>
            <person name="Ota Y."/>
            <person name="Hattori T."/>
            <person name="Sahashi N."/>
            <person name="Liou R.F."/>
            <person name="Kikuchi T."/>
            <person name="Tsai I.J."/>
        </authorList>
    </citation>
    <scope>NUCLEOTIDE SEQUENCE [LARGE SCALE GENOMIC DNA]</scope>
    <source>
        <strain evidence="2 3">FFPRI411160</strain>
    </source>
</reference>
<feature type="transmembrane region" description="Helical" evidence="1">
    <location>
        <begin position="164"/>
        <end position="183"/>
    </location>
</feature>
<keyword evidence="1" id="KW-0472">Membrane</keyword>
<accession>A0A286UQA6</accession>
<dbReference type="EMBL" id="NBII01000002">
    <property type="protein sequence ID" value="PAV21704.1"/>
    <property type="molecule type" value="Genomic_DNA"/>
</dbReference>
<keyword evidence="1" id="KW-0812">Transmembrane</keyword>
<feature type="transmembrane region" description="Helical" evidence="1">
    <location>
        <begin position="42"/>
        <end position="62"/>
    </location>
</feature>
<gene>
    <name evidence="2" type="ORF">PNOK_0166100</name>
</gene>
<feature type="transmembrane region" description="Helical" evidence="1">
    <location>
        <begin position="69"/>
        <end position="91"/>
    </location>
</feature>
<comment type="caution">
    <text evidence="2">The sequence shown here is derived from an EMBL/GenBank/DDBJ whole genome shotgun (WGS) entry which is preliminary data.</text>
</comment>
<sequence length="241" mass="26709">MGLLASLFPIWELTYHATMDLCKPIYCAFTCKTTLWGQHVSAYLTSISVDYILTLRVLALYSQSKRLAIALYTLFGIESALILFCFVYSTVKEQVAVGGADKYVFCGTDADVSPAIQMISWVSVLTYESILLFLALYQSTIIYKEAGWRFKSTELVTVLVKDQMLYFIAVMVPAITNIINFWLLPTQDAAMIVINILASPTIPCIVGSMLMFHLKEAAQRGVNGGTNISINVAAESTMVFT</sequence>
<dbReference type="OrthoDB" id="3256360at2759"/>
<keyword evidence="3" id="KW-1185">Reference proteome</keyword>
<feature type="transmembrane region" description="Helical" evidence="1">
    <location>
        <begin position="118"/>
        <end position="143"/>
    </location>
</feature>
<feature type="transmembrane region" description="Helical" evidence="1">
    <location>
        <begin position="189"/>
        <end position="212"/>
    </location>
</feature>
<protein>
    <submittedName>
        <fullName evidence="2">Uncharacterized protein</fullName>
    </submittedName>
</protein>
<organism evidence="2 3">
    <name type="scientific">Pyrrhoderma noxium</name>
    <dbReference type="NCBI Taxonomy" id="2282107"/>
    <lineage>
        <taxon>Eukaryota</taxon>
        <taxon>Fungi</taxon>
        <taxon>Dikarya</taxon>
        <taxon>Basidiomycota</taxon>
        <taxon>Agaricomycotina</taxon>
        <taxon>Agaricomycetes</taxon>
        <taxon>Hymenochaetales</taxon>
        <taxon>Hymenochaetaceae</taxon>
        <taxon>Pyrrhoderma</taxon>
    </lineage>
</organism>
<evidence type="ECO:0000313" key="2">
    <source>
        <dbReference type="EMBL" id="PAV21704.1"/>
    </source>
</evidence>
<dbReference type="AlphaFoldDB" id="A0A286UQA6"/>
<dbReference type="Proteomes" id="UP000217199">
    <property type="component" value="Unassembled WGS sequence"/>
</dbReference>
<proteinExistence type="predicted"/>
<keyword evidence="1" id="KW-1133">Transmembrane helix</keyword>
<evidence type="ECO:0000313" key="3">
    <source>
        <dbReference type="Proteomes" id="UP000217199"/>
    </source>
</evidence>